<dbReference type="GO" id="GO:0005737">
    <property type="term" value="C:cytoplasm"/>
    <property type="evidence" value="ECO:0007669"/>
    <property type="project" value="TreeGrafter"/>
</dbReference>
<sequence length="175" mass="20163">MGNCISEDAQKGHKDFLKNVKSDPEKQVTSFRVYLHRRNKFIHAWLRVSADDVILERSKADVVVWPLQFLRRYGYTSAGVFFFESGRRCPTGEGLHTFQSQNADAIFQVRKPFFSGFRCTVVLDYCHQMFLVVQNKFDIPRNSVTNGSCPSVVIHYALRVLPSLSSTVSRTEWHL</sequence>
<dbReference type="SUPFAM" id="SSF50729">
    <property type="entry name" value="PH domain-like"/>
    <property type="match status" value="1"/>
</dbReference>
<dbReference type="InterPro" id="IPR050996">
    <property type="entry name" value="Docking_Protein_DOK"/>
</dbReference>
<feature type="domain" description="IRS-type PTB" evidence="1">
    <location>
        <begin position="21"/>
        <end position="124"/>
    </location>
</feature>
<evidence type="ECO:0000313" key="4">
    <source>
        <dbReference type="WBParaSite" id="ACOC_0000715001-mRNA-1"/>
    </source>
</evidence>
<dbReference type="Gene3D" id="2.30.29.30">
    <property type="entry name" value="Pleckstrin-homology domain (PH domain)/Phosphotyrosine-binding domain (PTB)"/>
    <property type="match status" value="1"/>
</dbReference>
<dbReference type="GO" id="GO:0005068">
    <property type="term" value="F:transmembrane receptor protein tyrosine kinase adaptor activity"/>
    <property type="evidence" value="ECO:0007669"/>
    <property type="project" value="TreeGrafter"/>
</dbReference>
<gene>
    <name evidence="2" type="ORF">ACOC_LOCUS7151</name>
</gene>
<dbReference type="InterPro" id="IPR002404">
    <property type="entry name" value="IRS_PTB"/>
</dbReference>
<dbReference type="AlphaFoldDB" id="A0A0R3PPL4"/>
<dbReference type="PROSITE" id="PS51064">
    <property type="entry name" value="IRS_PTB"/>
    <property type="match status" value="1"/>
</dbReference>
<name>A0A0R3PPL4_ANGCS</name>
<dbReference type="EMBL" id="UYYA01004010">
    <property type="protein sequence ID" value="VDM58736.1"/>
    <property type="molecule type" value="Genomic_DNA"/>
</dbReference>
<dbReference type="Proteomes" id="UP000267027">
    <property type="component" value="Unassembled WGS sequence"/>
</dbReference>
<accession>A0A0R3PPL4</accession>
<evidence type="ECO:0000313" key="2">
    <source>
        <dbReference type="EMBL" id="VDM58736.1"/>
    </source>
</evidence>
<dbReference type="GO" id="GO:0008543">
    <property type="term" value="P:fibroblast growth factor receptor signaling pathway"/>
    <property type="evidence" value="ECO:0007669"/>
    <property type="project" value="TreeGrafter"/>
</dbReference>
<evidence type="ECO:0000259" key="1">
    <source>
        <dbReference type="PROSITE" id="PS51064"/>
    </source>
</evidence>
<organism evidence="4">
    <name type="scientific">Angiostrongylus costaricensis</name>
    <name type="common">Nematode worm</name>
    <dbReference type="NCBI Taxonomy" id="334426"/>
    <lineage>
        <taxon>Eukaryota</taxon>
        <taxon>Metazoa</taxon>
        <taxon>Ecdysozoa</taxon>
        <taxon>Nematoda</taxon>
        <taxon>Chromadorea</taxon>
        <taxon>Rhabditida</taxon>
        <taxon>Rhabditina</taxon>
        <taxon>Rhabditomorpha</taxon>
        <taxon>Strongyloidea</taxon>
        <taxon>Metastrongylidae</taxon>
        <taxon>Angiostrongylus</taxon>
    </lineage>
</organism>
<keyword evidence="3" id="KW-1185">Reference proteome</keyword>
<reference evidence="4" key="1">
    <citation type="submission" date="2017-02" db="UniProtKB">
        <authorList>
            <consortium name="WormBaseParasite"/>
        </authorList>
    </citation>
    <scope>IDENTIFICATION</scope>
</reference>
<dbReference type="PANTHER" id="PTHR21258:SF55">
    <property type="entry name" value="FI23523P1"/>
    <property type="match status" value="1"/>
</dbReference>
<dbReference type="STRING" id="334426.A0A0R3PPL4"/>
<protein>
    <submittedName>
        <fullName evidence="4">IRS-type PTB domain-containing protein</fullName>
    </submittedName>
</protein>
<proteinExistence type="predicted"/>
<dbReference type="OrthoDB" id="414698at2759"/>
<evidence type="ECO:0000313" key="3">
    <source>
        <dbReference type="Proteomes" id="UP000267027"/>
    </source>
</evidence>
<dbReference type="Pfam" id="PF02174">
    <property type="entry name" value="IRS"/>
    <property type="match status" value="1"/>
</dbReference>
<dbReference type="WBParaSite" id="ACOC_0000715001-mRNA-1">
    <property type="protein sequence ID" value="ACOC_0000715001-mRNA-1"/>
    <property type="gene ID" value="ACOC_0000715001"/>
</dbReference>
<dbReference type="SMART" id="SM01244">
    <property type="entry name" value="IRS"/>
    <property type="match status" value="1"/>
</dbReference>
<dbReference type="InterPro" id="IPR011993">
    <property type="entry name" value="PH-like_dom_sf"/>
</dbReference>
<dbReference type="SMART" id="SM00310">
    <property type="entry name" value="PTBI"/>
    <property type="match status" value="1"/>
</dbReference>
<dbReference type="PANTHER" id="PTHR21258">
    <property type="entry name" value="DOCKING PROTEIN RELATED"/>
    <property type="match status" value="1"/>
</dbReference>
<reference evidence="2 3" key="2">
    <citation type="submission" date="2018-11" db="EMBL/GenBank/DDBJ databases">
        <authorList>
            <consortium name="Pathogen Informatics"/>
        </authorList>
    </citation>
    <scope>NUCLEOTIDE SEQUENCE [LARGE SCALE GENOMIC DNA]</scope>
    <source>
        <strain evidence="2 3">Costa Rica</strain>
    </source>
</reference>
<dbReference type="GO" id="GO:0005104">
    <property type="term" value="F:fibroblast growth factor receptor binding"/>
    <property type="evidence" value="ECO:0007669"/>
    <property type="project" value="TreeGrafter"/>
</dbReference>